<dbReference type="Pfam" id="PF02156">
    <property type="entry name" value="Glyco_hydro_26"/>
    <property type="match status" value="1"/>
</dbReference>
<dbReference type="GO" id="GO:0016787">
    <property type="term" value="F:hydrolase activity"/>
    <property type="evidence" value="ECO:0007669"/>
    <property type="project" value="UniProtKB-KW"/>
</dbReference>
<dbReference type="PROSITE" id="PS51764">
    <property type="entry name" value="GH26"/>
    <property type="match status" value="1"/>
</dbReference>
<dbReference type="SUPFAM" id="SSF51445">
    <property type="entry name" value="(Trans)glycosidases"/>
    <property type="match status" value="1"/>
</dbReference>
<dbReference type="Proteomes" id="UP001172083">
    <property type="component" value="Unassembled WGS sequence"/>
</dbReference>
<evidence type="ECO:0000313" key="7">
    <source>
        <dbReference type="Proteomes" id="UP001172083"/>
    </source>
</evidence>
<dbReference type="InterPro" id="IPR000805">
    <property type="entry name" value="Glyco_hydro_26"/>
</dbReference>
<dbReference type="EMBL" id="JAUJEB010000013">
    <property type="protein sequence ID" value="MDN5217109.1"/>
    <property type="molecule type" value="Genomic_DNA"/>
</dbReference>
<dbReference type="InterPro" id="IPR017853">
    <property type="entry name" value="GH"/>
</dbReference>
<sequence length="337" mass="38784">MKLRKPIAVLLMLVAACTKPGSHTSPVSYEPRAFYNALFEPETGILHGAGQDYDSYLAYAGQTGSSLFPIIYMDYIGLTRSVEKIDEWGQDLRAELENLPPDVMPQIGLNLTAGNDDGSGQDESIVQGMYDAQIDAFIAALKALDRPSFVRIGYEFEGDWNGYKPKTFVAVFKIITRRLRDRQVNAATVWCSAGGSAGFVPWEKLETYYPGDEWVDWWGVDIFSPEEITDPRLVTFLKKADQHQKPVMIGETTPRYVGVTNGEVSWNKWFRPFFQFMYQNPQVKAFCYINWDWAYWSEKLGFGWHDWKDARIERNEYVRHNYINELKSELFVHTSKK</sequence>
<protein>
    <submittedName>
        <fullName evidence="6">Glycosyl hydrolase</fullName>
    </submittedName>
</protein>
<dbReference type="RefSeq" id="WP_346762446.1">
    <property type="nucleotide sequence ID" value="NZ_JAUJEB010000013.1"/>
</dbReference>
<evidence type="ECO:0000259" key="5">
    <source>
        <dbReference type="PROSITE" id="PS51764"/>
    </source>
</evidence>
<proteinExistence type="inferred from homology"/>
<dbReference type="PANTHER" id="PTHR40079">
    <property type="entry name" value="MANNAN ENDO-1,4-BETA-MANNOSIDASE E-RELATED"/>
    <property type="match status" value="1"/>
</dbReference>
<dbReference type="PROSITE" id="PS51257">
    <property type="entry name" value="PROKAR_LIPOPROTEIN"/>
    <property type="match status" value="1"/>
</dbReference>
<accession>A0ABT8LH25</accession>
<dbReference type="PANTHER" id="PTHR40079:SF4">
    <property type="entry name" value="GH26 DOMAIN-CONTAINING PROTEIN-RELATED"/>
    <property type="match status" value="1"/>
</dbReference>
<gene>
    <name evidence="6" type="ORF">QQ020_33870</name>
</gene>
<reference evidence="6" key="1">
    <citation type="submission" date="2023-06" db="EMBL/GenBank/DDBJ databases">
        <title>Genomic of Agaribacillus aureum.</title>
        <authorList>
            <person name="Wang G."/>
        </authorList>
    </citation>
    <scope>NUCLEOTIDE SEQUENCE</scope>
    <source>
        <strain evidence="6">BMA12</strain>
    </source>
</reference>
<organism evidence="6 7">
    <name type="scientific">Agaribacillus aureus</name>
    <dbReference type="NCBI Taxonomy" id="3051825"/>
    <lineage>
        <taxon>Bacteria</taxon>
        <taxon>Pseudomonadati</taxon>
        <taxon>Bacteroidota</taxon>
        <taxon>Cytophagia</taxon>
        <taxon>Cytophagales</taxon>
        <taxon>Splendidivirgaceae</taxon>
        <taxon>Agaribacillus</taxon>
    </lineage>
</organism>
<evidence type="ECO:0000256" key="4">
    <source>
        <dbReference type="PROSITE-ProRule" id="PRU01100"/>
    </source>
</evidence>
<evidence type="ECO:0000256" key="3">
    <source>
        <dbReference type="ARBA" id="ARBA00023295"/>
    </source>
</evidence>
<name>A0ABT8LH25_9BACT</name>
<feature type="domain" description="GH26" evidence="5">
    <location>
        <begin position="29"/>
        <end position="322"/>
    </location>
</feature>
<keyword evidence="7" id="KW-1185">Reference proteome</keyword>
<dbReference type="Gene3D" id="3.20.20.80">
    <property type="entry name" value="Glycosidases"/>
    <property type="match status" value="1"/>
</dbReference>
<feature type="active site" description="Proton donor" evidence="4">
    <location>
        <position position="155"/>
    </location>
</feature>
<keyword evidence="3 4" id="KW-0326">Glycosidase</keyword>
<comment type="caution">
    <text evidence="6">The sequence shown here is derived from an EMBL/GenBank/DDBJ whole genome shotgun (WGS) entry which is preliminary data.</text>
</comment>
<evidence type="ECO:0000256" key="1">
    <source>
        <dbReference type="ARBA" id="ARBA00007754"/>
    </source>
</evidence>
<dbReference type="InterPro" id="IPR022790">
    <property type="entry name" value="GH26_dom"/>
</dbReference>
<feature type="active site" description="Nucleophile" evidence="4">
    <location>
        <position position="251"/>
    </location>
</feature>
<keyword evidence="2 4" id="KW-0378">Hydrolase</keyword>
<evidence type="ECO:0000256" key="2">
    <source>
        <dbReference type="ARBA" id="ARBA00022801"/>
    </source>
</evidence>
<evidence type="ECO:0000313" key="6">
    <source>
        <dbReference type="EMBL" id="MDN5217109.1"/>
    </source>
</evidence>
<comment type="similarity">
    <text evidence="1 4">Belongs to the glycosyl hydrolase 26 family.</text>
</comment>